<proteinExistence type="predicted"/>
<evidence type="ECO:0008006" key="4">
    <source>
        <dbReference type="Google" id="ProtNLM"/>
    </source>
</evidence>
<dbReference type="AlphaFoldDB" id="A0A4R5PIQ1"/>
<dbReference type="RefSeq" id="WP_133285408.1">
    <property type="nucleotide sequence ID" value="NZ_SMSI01000003.1"/>
</dbReference>
<protein>
    <recommendedName>
        <fullName evidence="4">Cell envelope integrity protein TolA</fullName>
    </recommendedName>
</protein>
<feature type="compositionally biased region" description="Basic and acidic residues" evidence="1">
    <location>
        <begin position="147"/>
        <end position="158"/>
    </location>
</feature>
<keyword evidence="3" id="KW-1185">Reference proteome</keyword>
<feature type="compositionally biased region" description="Basic and acidic residues" evidence="1">
    <location>
        <begin position="196"/>
        <end position="221"/>
    </location>
</feature>
<dbReference type="EMBL" id="SMSI01000003">
    <property type="protein sequence ID" value="TDH35123.1"/>
    <property type="molecule type" value="Genomic_DNA"/>
</dbReference>
<dbReference type="OrthoDB" id="7161229at2"/>
<feature type="compositionally biased region" description="Basic and acidic residues" evidence="1">
    <location>
        <begin position="81"/>
        <end position="100"/>
    </location>
</feature>
<name>A0A4R5PIQ1_9HYPH</name>
<evidence type="ECO:0000256" key="1">
    <source>
        <dbReference type="SAM" id="MobiDB-lite"/>
    </source>
</evidence>
<sequence>MKGSLIISTGLHALLLGFVLSNFTAPRTLEVAEVEALPVDIVPVESITQIQQGDKKAELAEKSAPTPTERPDPVQDAENVGENKVDLANKAPKPAEREVVADAPPKPSEKPVPTPEPDPVPEPEPQPVEEAAPAPQPEPQPEPEPVAEPKPEAPKETEVAALPPEPDPLAEAIEKAPEEPAFEDLPTAGPVPSSRPKPETPKPTETAEKKPEKPAEKKQEKAAASSAKDSDFNADDIAALLNKDEARGGGAKRSTETASLGGEKTTRGETLSLSEMDALRGQIQKYWNIIPGMADGDDVRVTVKMRLDQSGNIIGNPDVSATGGSPGTRSTLAGSAKRAVLRAQPYQLPADKYASWSEVIVNFDPSQMF</sequence>
<feature type="compositionally biased region" description="Pro residues" evidence="1">
    <location>
        <begin position="134"/>
        <end position="146"/>
    </location>
</feature>
<evidence type="ECO:0000313" key="2">
    <source>
        <dbReference type="EMBL" id="TDH35123.1"/>
    </source>
</evidence>
<dbReference type="Gene3D" id="3.30.1150.10">
    <property type="match status" value="1"/>
</dbReference>
<organism evidence="2 3">
    <name type="scientific">Pseudohoeflea suaedae</name>
    <dbReference type="NCBI Taxonomy" id="877384"/>
    <lineage>
        <taxon>Bacteria</taxon>
        <taxon>Pseudomonadati</taxon>
        <taxon>Pseudomonadota</taxon>
        <taxon>Alphaproteobacteria</taxon>
        <taxon>Hyphomicrobiales</taxon>
        <taxon>Rhizobiaceae</taxon>
        <taxon>Pseudohoeflea</taxon>
    </lineage>
</organism>
<dbReference type="Proteomes" id="UP000295131">
    <property type="component" value="Unassembled WGS sequence"/>
</dbReference>
<gene>
    <name evidence="2" type="ORF">E2A64_15545</name>
</gene>
<evidence type="ECO:0000313" key="3">
    <source>
        <dbReference type="Proteomes" id="UP000295131"/>
    </source>
</evidence>
<accession>A0A4R5PIQ1</accession>
<feature type="compositionally biased region" description="Pro residues" evidence="1">
    <location>
        <begin position="104"/>
        <end position="126"/>
    </location>
</feature>
<reference evidence="2 3" key="1">
    <citation type="journal article" date="2013" name="Int. J. Syst. Evol. Microbiol.">
        <title>Hoeflea suaedae sp. nov., an endophytic bacterium isolated from the root of the halophyte Suaeda maritima.</title>
        <authorList>
            <person name="Chung E.J."/>
            <person name="Park J.A."/>
            <person name="Pramanik P."/>
            <person name="Bibi F."/>
            <person name="Jeon C.O."/>
            <person name="Chung Y.R."/>
        </authorList>
    </citation>
    <scope>NUCLEOTIDE SEQUENCE [LARGE SCALE GENOMIC DNA]</scope>
    <source>
        <strain evidence="2 3">YC6898</strain>
    </source>
</reference>
<comment type="caution">
    <text evidence="2">The sequence shown here is derived from an EMBL/GenBank/DDBJ whole genome shotgun (WGS) entry which is preliminary data.</text>
</comment>
<feature type="region of interest" description="Disordered" evidence="1">
    <location>
        <begin position="49"/>
        <end position="271"/>
    </location>
</feature>